<dbReference type="Proteomes" id="UP000076154">
    <property type="component" value="Unassembled WGS sequence"/>
</dbReference>
<protein>
    <submittedName>
        <fullName evidence="3">Uncharacterized protein</fullName>
    </submittedName>
</protein>
<reference evidence="3" key="1">
    <citation type="submission" date="2018-04" db="EMBL/GenBank/DDBJ databases">
        <title>Whole genome sequencing of Hypsizygus marmoreus.</title>
        <authorList>
            <person name="Choi I.-G."/>
            <person name="Min B."/>
            <person name="Kim J.-G."/>
            <person name="Kim S."/>
            <person name="Oh Y.-L."/>
            <person name="Kong W.-S."/>
            <person name="Park H."/>
            <person name="Jeong J."/>
            <person name="Song E.-S."/>
        </authorList>
    </citation>
    <scope>NUCLEOTIDE SEQUENCE [LARGE SCALE GENOMIC DNA]</scope>
    <source>
        <strain evidence="3">51987-8</strain>
    </source>
</reference>
<name>A0A369JBM4_HYPMA</name>
<keyword evidence="4" id="KW-1185">Reference proteome</keyword>
<keyword evidence="1" id="KW-0175">Coiled coil</keyword>
<evidence type="ECO:0000256" key="1">
    <source>
        <dbReference type="SAM" id="Coils"/>
    </source>
</evidence>
<dbReference type="InParanoid" id="A0A369JBM4"/>
<comment type="caution">
    <text evidence="3">The sequence shown here is derived from an EMBL/GenBank/DDBJ whole genome shotgun (WGS) entry which is preliminary data.</text>
</comment>
<gene>
    <name evidence="3" type="ORF">Hypma_013727</name>
</gene>
<sequence length="147" mass="16713">MQGKPSTVELLDTTTLATITRDLSQPAQPARIPEESTDAGWNREGGGLNVRANEKREHDSLNVGEEHGALKKKITEALNITIEKEKHVGYTQRQEDEETWQTVNRLDKECADIEAHVRSLEQTVREKKEEKAQLERELAKLKLKSKD</sequence>
<feature type="region of interest" description="Disordered" evidence="2">
    <location>
        <begin position="21"/>
        <end position="64"/>
    </location>
</feature>
<accession>A0A369JBM4</accession>
<dbReference type="EMBL" id="LUEZ02000080">
    <property type="protein sequence ID" value="RDB19278.1"/>
    <property type="molecule type" value="Genomic_DNA"/>
</dbReference>
<organism evidence="3 4">
    <name type="scientific">Hypsizygus marmoreus</name>
    <name type="common">White beech mushroom</name>
    <name type="synonym">Agaricus marmoreus</name>
    <dbReference type="NCBI Taxonomy" id="39966"/>
    <lineage>
        <taxon>Eukaryota</taxon>
        <taxon>Fungi</taxon>
        <taxon>Dikarya</taxon>
        <taxon>Basidiomycota</taxon>
        <taxon>Agaricomycotina</taxon>
        <taxon>Agaricomycetes</taxon>
        <taxon>Agaricomycetidae</taxon>
        <taxon>Agaricales</taxon>
        <taxon>Tricholomatineae</taxon>
        <taxon>Lyophyllaceae</taxon>
        <taxon>Hypsizygus</taxon>
    </lineage>
</organism>
<dbReference type="AlphaFoldDB" id="A0A369JBM4"/>
<evidence type="ECO:0000256" key="2">
    <source>
        <dbReference type="SAM" id="MobiDB-lite"/>
    </source>
</evidence>
<feature type="compositionally biased region" description="Basic and acidic residues" evidence="2">
    <location>
        <begin position="52"/>
        <end position="64"/>
    </location>
</feature>
<proteinExistence type="predicted"/>
<feature type="coiled-coil region" evidence="1">
    <location>
        <begin position="103"/>
        <end position="144"/>
    </location>
</feature>
<evidence type="ECO:0000313" key="4">
    <source>
        <dbReference type="Proteomes" id="UP000076154"/>
    </source>
</evidence>
<evidence type="ECO:0000313" key="3">
    <source>
        <dbReference type="EMBL" id="RDB19278.1"/>
    </source>
</evidence>